<dbReference type="InterPro" id="IPR016120">
    <property type="entry name" value="Sig_transdc_His_kin_SpoOB"/>
</dbReference>
<dbReference type="Pfam" id="PF14689">
    <property type="entry name" value="SPOB_a"/>
    <property type="match status" value="1"/>
</dbReference>
<keyword evidence="2 6" id="KW-0808">Transferase</keyword>
<evidence type="ECO:0000256" key="3">
    <source>
        <dbReference type="ARBA" id="ARBA00022777"/>
    </source>
</evidence>
<organism evidence="6 7">
    <name type="scientific">Halobacillus litoralis</name>
    <dbReference type="NCBI Taxonomy" id="45668"/>
    <lineage>
        <taxon>Bacteria</taxon>
        <taxon>Bacillati</taxon>
        <taxon>Bacillota</taxon>
        <taxon>Bacilli</taxon>
        <taxon>Bacillales</taxon>
        <taxon>Bacillaceae</taxon>
        <taxon>Halobacillus</taxon>
    </lineage>
</organism>
<keyword evidence="1" id="KW-0597">Phosphoprotein</keyword>
<feature type="domain" description="SpoOB alpha-helical" evidence="5">
    <location>
        <begin position="4"/>
        <end position="55"/>
    </location>
</feature>
<gene>
    <name evidence="6" type="ORF">HLI_18535</name>
</gene>
<dbReference type="OrthoDB" id="2375606at2"/>
<reference evidence="6 7" key="1">
    <citation type="submission" date="2018-01" db="EMBL/GenBank/DDBJ databases">
        <title>The whole genome sequencing and assembly of Halobacillus litoralis ERB031 strain.</title>
        <authorList>
            <person name="Lee S.-J."/>
            <person name="Park M.-K."/>
            <person name="Kim J.-Y."/>
            <person name="Lee Y.-J."/>
            <person name="Yi H."/>
            <person name="Bahn Y.-S."/>
            <person name="Kim J.F."/>
            <person name="Lee D.-W."/>
        </authorList>
    </citation>
    <scope>NUCLEOTIDE SEQUENCE [LARGE SCALE GENOMIC DNA]</scope>
    <source>
        <strain evidence="6 7">ERB 031</strain>
    </source>
</reference>
<evidence type="ECO:0000256" key="1">
    <source>
        <dbReference type="ARBA" id="ARBA00022553"/>
    </source>
</evidence>
<feature type="coiled-coil region" evidence="4">
    <location>
        <begin position="30"/>
        <end position="60"/>
    </location>
</feature>
<name>A0A410MH98_9BACI</name>
<dbReference type="Proteomes" id="UP000287756">
    <property type="component" value="Chromosome"/>
</dbReference>
<dbReference type="Gene3D" id="1.10.287.130">
    <property type="match status" value="1"/>
</dbReference>
<keyword evidence="4" id="KW-0175">Coiled coil</keyword>
<dbReference type="EMBL" id="CP026118">
    <property type="protein sequence ID" value="QAS54063.1"/>
    <property type="molecule type" value="Genomic_DNA"/>
</dbReference>
<evidence type="ECO:0000259" key="5">
    <source>
        <dbReference type="Pfam" id="PF14689"/>
    </source>
</evidence>
<evidence type="ECO:0000256" key="4">
    <source>
        <dbReference type="SAM" id="Coils"/>
    </source>
</evidence>
<dbReference type="GO" id="GO:0000155">
    <property type="term" value="F:phosphorelay sensor kinase activity"/>
    <property type="evidence" value="ECO:0007669"/>
    <property type="project" value="InterPro"/>
</dbReference>
<evidence type="ECO:0000313" key="6">
    <source>
        <dbReference type="EMBL" id="QAS54063.1"/>
    </source>
</evidence>
<evidence type="ECO:0000313" key="7">
    <source>
        <dbReference type="Proteomes" id="UP000287756"/>
    </source>
</evidence>
<dbReference type="InterPro" id="IPR039506">
    <property type="entry name" value="SPOB_a"/>
</dbReference>
<accession>A0A410MH98</accession>
<proteinExistence type="predicted"/>
<dbReference type="InterPro" id="IPR037100">
    <property type="entry name" value="Spo0B_C_sf"/>
</dbReference>
<dbReference type="RefSeq" id="WP_128526334.1">
    <property type="nucleotide sequence ID" value="NZ_CANLVY010000006.1"/>
</dbReference>
<dbReference type="Gene3D" id="3.30.565.30">
    <property type="entry name" value="Sporulation initiation phosphotransferase B (SpoOB), C-terminal domain"/>
    <property type="match status" value="1"/>
</dbReference>
<dbReference type="KEGG" id="hli:HLI_18535"/>
<keyword evidence="3" id="KW-0418">Kinase</keyword>
<sequence length="171" mass="20486">MDEKEIIALLRHKRHDWMNQIQLIQGYASLRNQDRLMVQIEEVKEEAEEERKLLNSDAEQFPLWLFTFNWVHRSYRIRYFLKEEVDLSRHDHKLKAYAKRMLELMDGHIEEDELYEGTVTIYVGGQAAVGMSWEWDGPFRHPADLKKKLNEEGFIATIFDSRELSIEMTIE</sequence>
<evidence type="ECO:0000256" key="2">
    <source>
        <dbReference type="ARBA" id="ARBA00022679"/>
    </source>
</evidence>
<dbReference type="AlphaFoldDB" id="A0A410MH98"/>
<protein>
    <submittedName>
        <fullName evidence="6">Sporulation initiation phosphotransferase</fullName>
    </submittedName>
</protein>
<dbReference type="SUPFAM" id="SSF55890">
    <property type="entry name" value="Sporulation response regulatory protein Spo0B"/>
    <property type="match status" value="1"/>
</dbReference>